<dbReference type="Proteomes" id="UP001321526">
    <property type="component" value="Chromosome"/>
</dbReference>
<dbReference type="RefSeq" id="WP_110675679.1">
    <property type="nucleotide sequence ID" value="NZ_CP035631.1"/>
</dbReference>
<accession>A0ABY8FKN5</accession>
<dbReference type="EMBL" id="CP035631">
    <property type="protein sequence ID" value="WFF41736.1"/>
    <property type="molecule type" value="Genomic_DNA"/>
</dbReference>
<dbReference type="GO" id="GO:0016746">
    <property type="term" value="F:acyltransferase activity"/>
    <property type="evidence" value="ECO:0007669"/>
    <property type="project" value="UniProtKB-KW"/>
</dbReference>
<keyword evidence="2" id="KW-1185">Reference proteome</keyword>
<protein>
    <submittedName>
        <fullName evidence="1">PEP-CTERM/exosortase system-associated acyltransferase</fullName>
    </submittedName>
</protein>
<dbReference type="InterPro" id="IPR022484">
    <property type="entry name" value="PEP-CTERM/exosrtase_acylTfrase"/>
</dbReference>
<dbReference type="NCBIfam" id="TIGR03694">
    <property type="entry name" value="exosort_acyl"/>
    <property type="match status" value="1"/>
</dbReference>
<name>A0ABY8FKN5_9GAMM</name>
<dbReference type="InterPro" id="IPR016181">
    <property type="entry name" value="Acyl_CoA_acyltransferase"/>
</dbReference>
<gene>
    <name evidence="1" type="ORF">EVC62_09620</name>
</gene>
<dbReference type="Pfam" id="PF13444">
    <property type="entry name" value="Acetyltransf_5"/>
    <property type="match status" value="1"/>
</dbReference>
<sequence>MNLYDQFNDQFEFVLAINEQERHQVYRLRYQVYTHEFGHEMPGDPQRGLEYDAFDQSALHCFVRRRDTGEAVACIRVIYPGSDQGELASMPIESNAAGYFVNPLLTPCNLPRRLICEVSRAAILGRYRKKRATDRKWEGAESDFPSSEQDYRVASLLGVSVYLASTVMIGLLERQHAFALMEPRLARLLRRFGLNFLQIGAEQQFNGVRAAYYVDQHRARENLKEDLARFYRGIARSLASQFRQDIRPKPKAMAFGQR</sequence>
<proteinExistence type="predicted"/>
<keyword evidence="1" id="KW-0012">Acyltransferase</keyword>
<dbReference type="SUPFAM" id="SSF55729">
    <property type="entry name" value="Acyl-CoA N-acyltransferases (Nat)"/>
    <property type="match status" value="1"/>
</dbReference>
<organism evidence="1 2">
    <name type="scientific">Salinicola endophyticus</name>
    <dbReference type="NCBI Taxonomy" id="1949083"/>
    <lineage>
        <taxon>Bacteria</taxon>
        <taxon>Pseudomonadati</taxon>
        <taxon>Pseudomonadota</taxon>
        <taxon>Gammaproteobacteria</taxon>
        <taxon>Oceanospirillales</taxon>
        <taxon>Halomonadaceae</taxon>
        <taxon>Salinicola</taxon>
    </lineage>
</organism>
<dbReference type="Gene3D" id="3.40.630.30">
    <property type="match status" value="1"/>
</dbReference>
<evidence type="ECO:0000313" key="2">
    <source>
        <dbReference type="Proteomes" id="UP001321526"/>
    </source>
</evidence>
<evidence type="ECO:0000313" key="1">
    <source>
        <dbReference type="EMBL" id="WFF41736.1"/>
    </source>
</evidence>
<keyword evidence="1" id="KW-0808">Transferase</keyword>
<reference evidence="1 2" key="1">
    <citation type="submission" date="2019-01" db="EMBL/GenBank/DDBJ databases">
        <title>Genome sequence of Salinicola endophyticus REST5.</title>
        <authorList>
            <person name="Nascimento F.X."/>
        </authorList>
    </citation>
    <scope>NUCLEOTIDE SEQUENCE [LARGE SCALE GENOMIC DNA]</scope>
    <source>
        <strain evidence="1 2">REST5</strain>
    </source>
</reference>